<dbReference type="OrthoDB" id="2044389at2"/>
<keyword evidence="3" id="KW-1185">Reference proteome</keyword>
<organism evidence="2 3">
    <name type="scientific">Butyrivibrio hungatei</name>
    <dbReference type="NCBI Taxonomy" id="185008"/>
    <lineage>
        <taxon>Bacteria</taxon>
        <taxon>Bacillati</taxon>
        <taxon>Bacillota</taxon>
        <taxon>Clostridia</taxon>
        <taxon>Lachnospirales</taxon>
        <taxon>Lachnospiraceae</taxon>
        <taxon>Butyrivibrio</taxon>
    </lineage>
</organism>
<dbReference type="RefSeq" id="WP_074462449.1">
    <property type="nucleotide sequence ID" value="NZ_FMUR01000010.1"/>
</dbReference>
<protein>
    <recommendedName>
        <fullName evidence="4">DUF4316 domain-containing protein</fullName>
    </recommendedName>
</protein>
<gene>
    <name evidence="2" type="ORF">SAMN02910451_01870</name>
</gene>
<sequence length="119" mass="13447">MEKKKKNKIRKWDEVGGAVEVEEEVFSESPTEDPGAGPSVSRNFMRGIEDMVEQNDNNFDGVINNLPEDKTPAQKTNADVIEEELEKKSVLKKLQEAAYDVEKPKPVTPCCFCNALERF</sequence>
<accession>A0A1G5E9V3</accession>
<proteinExistence type="predicted"/>
<dbReference type="EMBL" id="FMUR01000010">
    <property type="protein sequence ID" value="SCY23707.1"/>
    <property type="molecule type" value="Genomic_DNA"/>
</dbReference>
<evidence type="ECO:0000313" key="2">
    <source>
        <dbReference type="EMBL" id="SCY23707.1"/>
    </source>
</evidence>
<evidence type="ECO:0000313" key="3">
    <source>
        <dbReference type="Proteomes" id="UP000183047"/>
    </source>
</evidence>
<feature type="region of interest" description="Disordered" evidence="1">
    <location>
        <begin position="21"/>
        <end position="41"/>
    </location>
</feature>
<evidence type="ECO:0008006" key="4">
    <source>
        <dbReference type="Google" id="ProtNLM"/>
    </source>
</evidence>
<reference evidence="3" key="1">
    <citation type="submission" date="2016-10" db="EMBL/GenBank/DDBJ databases">
        <authorList>
            <person name="Varghese N."/>
            <person name="Submissions S."/>
        </authorList>
    </citation>
    <scope>NUCLEOTIDE SEQUENCE [LARGE SCALE GENOMIC DNA]</scope>
    <source>
        <strain evidence="3">XBD2006</strain>
    </source>
</reference>
<evidence type="ECO:0000256" key="1">
    <source>
        <dbReference type="SAM" id="MobiDB-lite"/>
    </source>
</evidence>
<name>A0A1G5E9V3_9FIRM</name>
<dbReference type="Proteomes" id="UP000183047">
    <property type="component" value="Unassembled WGS sequence"/>
</dbReference>
<dbReference type="AlphaFoldDB" id="A0A1G5E9V3"/>